<evidence type="ECO:0000313" key="2">
    <source>
        <dbReference type="EMBL" id="OAQ79979.1"/>
    </source>
</evidence>
<name>A0A179GS81_PURLI</name>
<feature type="compositionally biased region" description="Polar residues" evidence="1">
    <location>
        <begin position="260"/>
        <end position="276"/>
    </location>
</feature>
<dbReference type="Proteomes" id="UP000078240">
    <property type="component" value="Unassembled WGS sequence"/>
</dbReference>
<sequence length="410" mass="44127">MTSCYFAIKQKTNSIPAAGCDPRGILRGRFAECCRGRLTTNSRQRRVTRIATPILRTATDHWVVGLDTALARSNLSPSSRPASCSSRSRLSVSLRGLLTDDMACRSFDWPTSQRRTAKASTGSLRSTLTVRPCAPGPCTADRISARIYAPNSSYILQHSSMRPRLPSIPSPPHAPEEPCTLHTEQHRARTAGSAPLGLREPQYFSRQPCRRHGIDQAPSGGPSSTTRSTSHGQTTCSAGRCCRVAWGAVQPCEAFASEPLSGSSPRNRPSARFQNPTSKCGFRVTCLPGRPPKLLLQLQSRGQERAGSSSCDAGMNITRAAGLHPSQPHGSPACLSLDLGQSVAVALLPTPVALIGPRCPANVSRSGVADRAWLRGTAWLRLVQLLLRSRGQCSSCPGPRDPWHPCEREG</sequence>
<dbReference type="EMBL" id="LSBH01000004">
    <property type="protein sequence ID" value="OAQ79979.1"/>
    <property type="molecule type" value="Genomic_DNA"/>
</dbReference>
<dbReference type="AlphaFoldDB" id="A0A179GS81"/>
<feature type="region of interest" description="Disordered" evidence="1">
    <location>
        <begin position="257"/>
        <end position="276"/>
    </location>
</feature>
<evidence type="ECO:0000313" key="3">
    <source>
        <dbReference type="Proteomes" id="UP000078240"/>
    </source>
</evidence>
<gene>
    <name evidence="2" type="ORF">VFPBJ_05564</name>
</gene>
<reference evidence="2 3" key="1">
    <citation type="submission" date="2016-01" db="EMBL/GenBank/DDBJ databases">
        <title>Biosynthesis of antibiotic leucinostatins and their inhibition on Phytophthora in bio-control Purpureocillium lilacinum.</title>
        <authorList>
            <person name="Wang G."/>
            <person name="Liu Z."/>
            <person name="Lin R."/>
            <person name="Li E."/>
            <person name="Mao Z."/>
            <person name="Ling J."/>
            <person name="Yin W."/>
            <person name="Xie B."/>
        </authorList>
    </citation>
    <scope>NUCLEOTIDE SEQUENCE [LARGE SCALE GENOMIC DNA]</scope>
    <source>
        <strain evidence="2">PLBJ-1</strain>
    </source>
</reference>
<evidence type="ECO:0000256" key="1">
    <source>
        <dbReference type="SAM" id="MobiDB-lite"/>
    </source>
</evidence>
<accession>A0A179GS81</accession>
<feature type="compositionally biased region" description="Low complexity" evidence="1">
    <location>
        <begin position="218"/>
        <end position="230"/>
    </location>
</feature>
<proteinExistence type="predicted"/>
<comment type="caution">
    <text evidence="2">The sequence shown here is derived from an EMBL/GenBank/DDBJ whole genome shotgun (WGS) entry which is preliminary data.</text>
</comment>
<feature type="region of interest" description="Disordered" evidence="1">
    <location>
        <begin position="210"/>
        <end position="231"/>
    </location>
</feature>
<organism evidence="2 3">
    <name type="scientific">Purpureocillium lilacinum</name>
    <name type="common">Paecilomyces lilacinus</name>
    <dbReference type="NCBI Taxonomy" id="33203"/>
    <lineage>
        <taxon>Eukaryota</taxon>
        <taxon>Fungi</taxon>
        <taxon>Dikarya</taxon>
        <taxon>Ascomycota</taxon>
        <taxon>Pezizomycotina</taxon>
        <taxon>Sordariomycetes</taxon>
        <taxon>Hypocreomycetidae</taxon>
        <taxon>Hypocreales</taxon>
        <taxon>Ophiocordycipitaceae</taxon>
        <taxon>Purpureocillium</taxon>
    </lineage>
</organism>
<protein>
    <submittedName>
        <fullName evidence="2">Uncharacterized protein</fullName>
    </submittedName>
</protein>